<evidence type="ECO:0000256" key="1">
    <source>
        <dbReference type="ARBA" id="ARBA00000724"/>
    </source>
</evidence>
<comment type="caution">
    <text evidence="10">The sequence shown here is derived from an EMBL/GenBank/DDBJ whole genome shotgun (WGS) entry which is preliminary data.</text>
</comment>
<evidence type="ECO:0000256" key="8">
    <source>
        <dbReference type="PIRNR" id="PIRNR016305"/>
    </source>
</evidence>
<feature type="binding site" evidence="9">
    <location>
        <position position="89"/>
    </location>
    <ligand>
        <name>S-adenosyl-L-methionine</name>
        <dbReference type="ChEBI" id="CHEBI:59789"/>
    </ligand>
</feature>
<comment type="catalytic activity">
    <reaction evidence="1 8">
        <text>[phosphatase 2A protein]-C-terminal L-leucine + S-adenosyl-L-methionine = [phosphatase 2A protein]-C-terminal L-leucine methyl ester + S-adenosyl-L-homocysteine</text>
        <dbReference type="Rhea" id="RHEA:48544"/>
        <dbReference type="Rhea" id="RHEA-COMP:12134"/>
        <dbReference type="Rhea" id="RHEA-COMP:12135"/>
        <dbReference type="ChEBI" id="CHEBI:57856"/>
        <dbReference type="ChEBI" id="CHEBI:59789"/>
        <dbReference type="ChEBI" id="CHEBI:90516"/>
        <dbReference type="ChEBI" id="CHEBI:90517"/>
        <dbReference type="EC" id="2.1.1.233"/>
    </reaction>
</comment>
<dbReference type="InterPro" id="IPR029063">
    <property type="entry name" value="SAM-dependent_MTases_sf"/>
</dbReference>
<evidence type="ECO:0000256" key="2">
    <source>
        <dbReference type="ARBA" id="ARBA00010703"/>
    </source>
</evidence>
<dbReference type="Proteomes" id="UP000193498">
    <property type="component" value="Unassembled WGS sequence"/>
</dbReference>
<organism evidence="10 11">
    <name type="scientific">Basidiobolus meristosporus CBS 931.73</name>
    <dbReference type="NCBI Taxonomy" id="1314790"/>
    <lineage>
        <taxon>Eukaryota</taxon>
        <taxon>Fungi</taxon>
        <taxon>Fungi incertae sedis</taxon>
        <taxon>Zoopagomycota</taxon>
        <taxon>Entomophthoromycotina</taxon>
        <taxon>Basidiobolomycetes</taxon>
        <taxon>Basidiobolales</taxon>
        <taxon>Basidiobolaceae</taxon>
        <taxon>Basidiobolus</taxon>
    </lineage>
</organism>
<dbReference type="GO" id="GO:0009966">
    <property type="term" value="P:regulation of signal transduction"/>
    <property type="evidence" value="ECO:0007669"/>
    <property type="project" value="UniProtKB-ARBA"/>
</dbReference>
<comment type="function">
    <text evidence="8">Methylates the carboxyl group of the C-terminal leucine residue of protein phosphatase 2A catalytic subunits to form alpha-leucine ester residues.</text>
</comment>
<evidence type="ECO:0000256" key="7">
    <source>
        <dbReference type="ARBA" id="ARBA00022691"/>
    </source>
</evidence>
<dbReference type="STRING" id="1314790.A0A1Y1YQG8"/>
<dbReference type="InParanoid" id="A0A1Y1YQG8"/>
<dbReference type="InterPro" id="IPR007213">
    <property type="entry name" value="Ppm1/Ppm2/Tcmp"/>
</dbReference>
<dbReference type="Gene3D" id="3.40.50.150">
    <property type="entry name" value="Vaccinia Virus protein VP39"/>
    <property type="match status" value="1"/>
</dbReference>
<name>A0A1Y1YQG8_9FUNG</name>
<dbReference type="EC" id="2.1.1.233" evidence="3 8"/>
<keyword evidence="6 8" id="KW-0808">Transferase</keyword>
<dbReference type="PANTHER" id="PTHR13600">
    <property type="entry name" value="LEUCINE CARBOXYL METHYLTRANSFERASE"/>
    <property type="match status" value="1"/>
</dbReference>
<dbReference type="Pfam" id="PF04072">
    <property type="entry name" value="LCM"/>
    <property type="match status" value="1"/>
</dbReference>
<evidence type="ECO:0000256" key="5">
    <source>
        <dbReference type="ARBA" id="ARBA00022603"/>
    </source>
</evidence>
<evidence type="ECO:0000256" key="9">
    <source>
        <dbReference type="PIRSR" id="PIRSR016305-1"/>
    </source>
</evidence>
<feature type="binding site" evidence="9">
    <location>
        <position position="187"/>
    </location>
    <ligand>
        <name>S-adenosyl-L-methionine</name>
        <dbReference type="ChEBI" id="CHEBI:59789"/>
    </ligand>
</feature>
<comment type="similarity">
    <text evidence="2 8">Belongs to the methyltransferase superfamily. LCMT family.</text>
</comment>
<feature type="binding site" evidence="9">
    <location>
        <position position="64"/>
    </location>
    <ligand>
        <name>S-adenosyl-L-methionine</name>
        <dbReference type="ChEBI" id="CHEBI:59789"/>
    </ligand>
</feature>
<evidence type="ECO:0000313" key="10">
    <source>
        <dbReference type="EMBL" id="ORY00206.1"/>
    </source>
</evidence>
<dbReference type="SUPFAM" id="SSF53335">
    <property type="entry name" value="S-adenosyl-L-methionine-dependent methyltransferases"/>
    <property type="match status" value="1"/>
</dbReference>
<keyword evidence="5 8" id="KW-0489">Methyltransferase</keyword>
<dbReference type="FunCoup" id="A0A1Y1YQG8">
    <property type="interactions" value="444"/>
</dbReference>
<keyword evidence="11" id="KW-1185">Reference proteome</keyword>
<dbReference type="EMBL" id="MCFE01000086">
    <property type="protein sequence ID" value="ORY00206.1"/>
    <property type="molecule type" value="Genomic_DNA"/>
</dbReference>
<proteinExistence type="inferred from homology"/>
<dbReference type="PIRSF" id="PIRSF016305">
    <property type="entry name" value="LCM_mtfrase"/>
    <property type="match status" value="1"/>
</dbReference>
<sequence>MSFGTSRPNRNISNDEAVRGTNDDATISKLSAVNLGYLEDKFARYFVKRGTRRPPIINRGSFVRTRFLDSLLQLFIDSSTEKKQVVSLGAGSDTRYFLLKEAKQNPHLYIEIDFPEVTSRKLATIYKNPELKRLLPEDAKLGNGGTELYSSDYILLSGDLRRFTEDLVPRLQELGCDFSLPTMFLSECVLIYLDPIYSDKIVLWAVESAPKSMFVTYEQILPDDPFGQMMIRNLELRDIKLRGLHAYPDLASQEERYLQKGWRFAKALDIQELHEHYISSSEKARIAKLEFLDELEEWNLLAKHYCIAYALTFPEESKEQSPFKDICFQKL</sequence>
<reference evidence="10 11" key="1">
    <citation type="submission" date="2016-07" db="EMBL/GenBank/DDBJ databases">
        <title>Pervasive Adenine N6-methylation of Active Genes in Fungi.</title>
        <authorList>
            <consortium name="DOE Joint Genome Institute"/>
            <person name="Mondo S.J."/>
            <person name="Dannebaum R.O."/>
            <person name="Kuo R.C."/>
            <person name="Labutti K."/>
            <person name="Haridas S."/>
            <person name="Kuo A."/>
            <person name="Salamov A."/>
            <person name="Ahrendt S.R."/>
            <person name="Lipzen A."/>
            <person name="Sullivan W."/>
            <person name="Andreopoulos W.B."/>
            <person name="Clum A."/>
            <person name="Lindquist E."/>
            <person name="Daum C."/>
            <person name="Ramamoorthy G.K."/>
            <person name="Gryganskyi A."/>
            <person name="Culley D."/>
            <person name="Magnuson J.K."/>
            <person name="James T.Y."/>
            <person name="O'Malley M.A."/>
            <person name="Stajich J.E."/>
            <person name="Spatafora J.W."/>
            <person name="Visel A."/>
            <person name="Grigoriev I.V."/>
        </authorList>
    </citation>
    <scope>NUCLEOTIDE SEQUENCE [LARGE SCALE GENOMIC DNA]</scope>
    <source>
        <strain evidence="10 11">CBS 931.73</strain>
    </source>
</reference>
<dbReference type="AlphaFoldDB" id="A0A1Y1YQG8"/>
<protein>
    <recommendedName>
        <fullName evidence="4 8">Leucine carboxyl methyltransferase 1</fullName>
        <ecNumber evidence="3 8">2.1.1.233</ecNumber>
    </recommendedName>
</protein>
<evidence type="ECO:0000256" key="3">
    <source>
        <dbReference type="ARBA" id="ARBA00012834"/>
    </source>
</evidence>
<dbReference type="FunFam" id="3.40.50.150:FF:000092">
    <property type="entry name" value="Leucine carboxyl methyltransferase 1"/>
    <property type="match status" value="1"/>
</dbReference>
<feature type="binding site" evidence="9">
    <location>
        <begin position="159"/>
        <end position="160"/>
    </location>
    <ligand>
        <name>S-adenosyl-L-methionine</name>
        <dbReference type="ChEBI" id="CHEBI:59789"/>
    </ligand>
</feature>
<evidence type="ECO:0000256" key="4">
    <source>
        <dbReference type="ARBA" id="ARBA00017497"/>
    </source>
</evidence>
<dbReference type="GO" id="GO:0032259">
    <property type="term" value="P:methylation"/>
    <property type="evidence" value="ECO:0007669"/>
    <property type="project" value="UniProtKB-KW"/>
</dbReference>
<evidence type="ECO:0000313" key="11">
    <source>
        <dbReference type="Proteomes" id="UP000193498"/>
    </source>
</evidence>
<gene>
    <name evidence="10" type="ORF">K493DRAFT_323722</name>
</gene>
<dbReference type="OrthoDB" id="203237at2759"/>
<dbReference type="PANTHER" id="PTHR13600:SF21">
    <property type="entry name" value="LEUCINE CARBOXYL METHYLTRANSFERASE 1"/>
    <property type="match status" value="1"/>
</dbReference>
<evidence type="ECO:0000256" key="6">
    <source>
        <dbReference type="ARBA" id="ARBA00022679"/>
    </source>
</evidence>
<accession>A0A1Y1YQG8</accession>
<dbReference type="GO" id="GO:0018423">
    <property type="term" value="F:protein C-terminal leucine carboxyl O-methyltransferase activity"/>
    <property type="evidence" value="ECO:0007669"/>
    <property type="project" value="UniProtKB-EC"/>
</dbReference>
<dbReference type="InterPro" id="IPR016651">
    <property type="entry name" value="LCMT1"/>
</dbReference>
<keyword evidence="7 8" id="KW-0949">S-adenosyl-L-methionine</keyword>